<feature type="compositionally biased region" description="Acidic residues" evidence="1">
    <location>
        <begin position="185"/>
        <end position="202"/>
    </location>
</feature>
<dbReference type="AlphaFoldDB" id="A0ABD6ELH6"/>
<feature type="compositionally biased region" description="Acidic residues" evidence="1">
    <location>
        <begin position="252"/>
        <end position="261"/>
    </location>
</feature>
<keyword evidence="3" id="KW-1185">Reference proteome</keyword>
<comment type="caution">
    <text evidence="2">The sequence shown here is derived from an EMBL/GenBank/DDBJ whole genome shotgun (WGS) entry which is preliminary data.</text>
</comment>
<feature type="compositionally biased region" description="Acidic residues" evidence="1">
    <location>
        <begin position="226"/>
        <end position="240"/>
    </location>
</feature>
<feature type="compositionally biased region" description="Basic and acidic residues" evidence="1">
    <location>
        <begin position="77"/>
        <end position="142"/>
    </location>
</feature>
<feature type="region of interest" description="Disordered" evidence="1">
    <location>
        <begin position="77"/>
        <end position="261"/>
    </location>
</feature>
<evidence type="ECO:0000256" key="1">
    <source>
        <dbReference type="SAM" id="MobiDB-lite"/>
    </source>
</evidence>
<proteinExistence type="predicted"/>
<sequence length="261" mass="30151">MSWKDLWNNDLETFLTELEKQEAKEKADLQVQIKNASKKLVHETGKNRKKTNSALSTEVLPDPNAVRVIPKIEDFKEKYAAKRDANGEPTKKRGRKPKEDGSSNPKKETVKSSRMENFFEKLEDKDSLRSTSERTTDSDEVQRVAVPVKPRKVNKKDVRSAEDDFFAQTSKKTQSKRTKKIVSDSEVEEVSGDETENDDSEVICESPPPPRVMERRKRTEVHYDFGEENEEIEDVESDIDDLPKKRRKKIESDDDFDLSDE</sequence>
<protein>
    <submittedName>
        <fullName evidence="2">Uncharacterized protein</fullName>
    </submittedName>
</protein>
<gene>
    <name evidence="2" type="ORF">AB6A40_006761</name>
</gene>
<dbReference type="EMBL" id="JBGFUD010004986">
    <property type="protein sequence ID" value="MFH4980052.1"/>
    <property type="molecule type" value="Genomic_DNA"/>
</dbReference>
<evidence type="ECO:0000313" key="3">
    <source>
        <dbReference type="Proteomes" id="UP001608902"/>
    </source>
</evidence>
<name>A0ABD6ELH6_9BILA</name>
<reference evidence="2 3" key="1">
    <citation type="submission" date="2024-08" db="EMBL/GenBank/DDBJ databases">
        <title>Gnathostoma spinigerum genome.</title>
        <authorList>
            <person name="Gonzalez-Bertolin B."/>
            <person name="Monzon S."/>
            <person name="Zaballos A."/>
            <person name="Jimenez P."/>
            <person name="Dekumyoy P."/>
            <person name="Varona S."/>
            <person name="Cuesta I."/>
            <person name="Sumanam S."/>
            <person name="Adisakwattana P."/>
            <person name="Gasser R.B."/>
            <person name="Hernandez-Gonzalez A."/>
            <person name="Young N.D."/>
            <person name="Perteguer M.J."/>
        </authorList>
    </citation>
    <scope>NUCLEOTIDE SEQUENCE [LARGE SCALE GENOMIC DNA]</scope>
    <source>
        <strain evidence="2">AL3</strain>
        <tissue evidence="2">Liver</tissue>
    </source>
</reference>
<accession>A0ABD6ELH6</accession>
<evidence type="ECO:0000313" key="2">
    <source>
        <dbReference type="EMBL" id="MFH4980052.1"/>
    </source>
</evidence>
<dbReference type="Proteomes" id="UP001608902">
    <property type="component" value="Unassembled WGS sequence"/>
</dbReference>
<organism evidence="2 3">
    <name type="scientific">Gnathostoma spinigerum</name>
    <dbReference type="NCBI Taxonomy" id="75299"/>
    <lineage>
        <taxon>Eukaryota</taxon>
        <taxon>Metazoa</taxon>
        <taxon>Ecdysozoa</taxon>
        <taxon>Nematoda</taxon>
        <taxon>Chromadorea</taxon>
        <taxon>Rhabditida</taxon>
        <taxon>Spirurina</taxon>
        <taxon>Gnathostomatomorpha</taxon>
        <taxon>Gnathostomatoidea</taxon>
        <taxon>Gnathostomatidae</taxon>
        <taxon>Gnathostoma</taxon>
    </lineage>
</organism>
<feature type="region of interest" description="Disordered" evidence="1">
    <location>
        <begin position="38"/>
        <end position="63"/>
    </location>
</feature>